<comment type="caution">
    <text evidence="1">The sequence shown here is derived from an EMBL/GenBank/DDBJ whole genome shotgun (WGS) entry which is preliminary data.</text>
</comment>
<sequence length="104" mass="11948">MKKLGRPRKAHADRKENISVNLPKSLVSRIESKLSYNGSRSAWVQKAIESRLEDSGYLDNTDLDVIVLHLYDKLQRKDHRRTLKSLYIDGITPGDLQAEETVKE</sequence>
<protein>
    <submittedName>
        <fullName evidence="1">Uncharacterized protein</fullName>
    </submittedName>
</protein>
<reference evidence="1" key="1">
    <citation type="journal article" date="2014" name="Front. Microbiol.">
        <title>High frequency of phylogenetically diverse reductive dehalogenase-homologous genes in deep subseafloor sedimentary metagenomes.</title>
        <authorList>
            <person name="Kawai M."/>
            <person name="Futagami T."/>
            <person name="Toyoda A."/>
            <person name="Takaki Y."/>
            <person name="Nishi S."/>
            <person name="Hori S."/>
            <person name="Arai W."/>
            <person name="Tsubouchi T."/>
            <person name="Morono Y."/>
            <person name="Uchiyama I."/>
            <person name="Ito T."/>
            <person name="Fujiyama A."/>
            <person name="Inagaki F."/>
            <person name="Takami H."/>
        </authorList>
    </citation>
    <scope>NUCLEOTIDE SEQUENCE</scope>
    <source>
        <strain evidence="1">Expedition CK06-06</strain>
    </source>
</reference>
<dbReference type="AlphaFoldDB" id="X1IKZ2"/>
<dbReference type="EMBL" id="BARU01025467">
    <property type="protein sequence ID" value="GAH66784.1"/>
    <property type="molecule type" value="Genomic_DNA"/>
</dbReference>
<organism evidence="1">
    <name type="scientific">marine sediment metagenome</name>
    <dbReference type="NCBI Taxonomy" id="412755"/>
    <lineage>
        <taxon>unclassified sequences</taxon>
        <taxon>metagenomes</taxon>
        <taxon>ecological metagenomes</taxon>
    </lineage>
</organism>
<accession>X1IKZ2</accession>
<gene>
    <name evidence="1" type="ORF">S03H2_41028</name>
</gene>
<name>X1IKZ2_9ZZZZ</name>
<proteinExistence type="predicted"/>
<evidence type="ECO:0000313" key="1">
    <source>
        <dbReference type="EMBL" id="GAH66784.1"/>
    </source>
</evidence>